<dbReference type="EMBL" id="CP165646">
    <property type="protein sequence ID" value="XDU64087.1"/>
    <property type="molecule type" value="Genomic_DNA"/>
</dbReference>
<evidence type="ECO:0000313" key="1">
    <source>
        <dbReference type="EMBL" id="XDU64087.1"/>
    </source>
</evidence>
<gene>
    <name evidence="1" type="ORF">AB8B23_09105</name>
</gene>
<accession>A0AB39V8R4</accession>
<protein>
    <submittedName>
        <fullName evidence="1">Uncharacterized protein</fullName>
    </submittedName>
</protein>
<name>A0AB39V8R4_9FUSO</name>
<sequence length="236" mass="26895">MLTCINTAVFAGAEECSVSNAKFQKNYSPISHALLPNNVWRSEKEKELFFNCVRAEKKFIYEIIGKDVSMPLTVNMPVELGPDGTGSLRPGNTRDLKVYPVEVEVEPGKEYIAIIQYLGSMSYAALIPYYSSDAVEFINNKQDIYAGAWHFYVYDNGTVYYPRYWDSIKFKVKTKYSNGKPVKKAIVRFIVSTAYMEQQSNSLFAIMETTHIGASQFLNTPTKQATYIDPKTHKFY</sequence>
<reference evidence="1" key="1">
    <citation type="submission" date="2024-07" db="EMBL/GenBank/DDBJ databases">
        <authorList>
            <person name="Li X.-J."/>
            <person name="Wang X."/>
        </authorList>
    </citation>
    <scope>NUCLEOTIDE SEQUENCE</scope>
    <source>
        <strain evidence="1">HSP-342</strain>
    </source>
</reference>
<dbReference type="AlphaFoldDB" id="A0AB39V8R4"/>
<proteinExistence type="predicted"/>
<organism evidence="1">
    <name type="scientific">Leptotrichia mesophila</name>
    <dbReference type="NCBI Taxonomy" id="3239303"/>
    <lineage>
        <taxon>Bacteria</taxon>
        <taxon>Fusobacteriati</taxon>
        <taxon>Fusobacteriota</taxon>
        <taxon>Fusobacteriia</taxon>
        <taxon>Fusobacteriales</taxon>
        <taxon>Leptotrichiaceae</taxon>
        <taxon>Leptotrichia</taxon>
    </lineage>
</organism>
<dbReference type="RefSeq" id="WP_369712483.1">
    <property type="nucleotide sequence ID" value="NZ_CP165646.1"/>
</dbReference>
<dbReference type="KEGG" id="lmes:AB8B23_09105"/>